<proteinExistence type="predicted"/>
<dbReference type="EMBL" id="MQUC01000003">
    <property type="protein sequence ID" value="PRP66432.1"/>
    <property type="molecule type" value="Genomic_DNA"/>
</dbReference>
<accession>A0A2S9WSH5</accession>
<comment type="caution">
    <text evidence="2">The sequence shown here is derived from an EMBL/GenBank/DDBJ whole genome shotgun (WGS) entry which is preliminary data.</text>
</comment>
<name>A0A2S9WSH5_9FLAO</name>
<dbReference type="AlphaFoldDB" id="A0A2S9WSH5"/>
<dbReference type="PROSITE" id="PS51257">
    <property type="entry name" value="PROKAR_LIPOPROTEIN"/>
    <property type="match status" value="1"/>
</dbReference>
<organism evidence="2 3">
    <name type="scientific">Nonlabens agnitus</name>
    <dbReference type="NCBI Taxonomy" id="870484"/>
    <lineage>
        <taxon>Bacteria</taxon>
        <taxon>Pseudomonadati</taxon>
        <taxon>Bacteroidota</taxon>
        <taxon>Flavobacteriia</taxon>
        <taxon>Flavobacteriales</taxon>
        <taxon>Flavobacteriaceae</taxon>
        <taxon>Nonlabens</taxon>
    </lineage>
</organism>
<sequence>MKTIPFFLSLLLLVSCNAPNSNTKSPAAINEQSAAQVNEAPIRNLSPEFKDYWYAGVAEISNYELKQSRYGEIRDGHAVLIFVTEPFDPDDQVKADQEQESNRSVLKLNATRDFNTGIYPYKIMSSTFLPLDLEANAIKVATSIQEWCGHTYMQLNNRNDQYEGVLYSYFQSESNKEFAIDNAMLENQIPSQLRIDPELMPTGDIKIIPSTEYLRLTHNPTEVLNAKAILEKQDDQYIYSVNYDNGRKVSYTLENSSPFQILSWSEEYPDRGNIATTTATLKKTIRTPYWNQNSNQYSVLRDSLGL</sequence>
<protein>
    <submittedName>
        <fullName evidence="2">Septum formation inhibitor Maf</fullName>
    </submittedName>
</protein>
<keyword evidence="3" id="KW-1185">Reference proteome</keyword>
<feature type="chain" id="PRO_5015531640" evidence="1">
    <location>
        <begin position="21"/>
        <end position="306"/>
    </location>
</feature>
<dbReference type="OrthoDB" id="5496093at2"/>
<evidence type="ECO:0000313" key="3">
    <source>
        <dbReference type="Proteomes" id="UP000239532"/>
    </source>
</evidence>
<evidence type="ECO:0000313" key="2">
    <source>
        <dbReference type="EMBL" id="PRP66432.1"/>
    </source>
</evidence>
<dbReference type="RefSeq" id="WP_105982267.1">
    <property type="nucleotide sequence ID" value="NZ_MQUC01000003.1"/>
</dbReference>
<gene>
    <name evidence="2" type="ORF">BST86_04660</name>
</gene>
<keyword evidence="1" id="KW-0732">Signal</keyword>
<feature type="signal peptide" evidence="1">
    <location>
        <begin position="1"/>
        <end position="20"/>
    </location>
</feature>
<evidence type="ECO:0000256" key="1">
    <source>
        <dbReference type="SAM" id="SignalP"/>
    </source>
</evidence>
<dbReference type="Proteomes" id="UP000239532">
    <property type="component" value="Unassembled WGS sequence"/>
</dbReference>
<reference evidence="2 3" key="1">
    <citation type="submission" date="2016-11" db="EMBL/GenBank/DDBJ databases">
        <title>Trade-off between light-utilization and light-protection in marine flavobacteria.</title>
        <authorList>
            <person name="Kumagai Y."/>
        </authorList>
    </citation>
    <scope>NUCLEOTIDE SEQUENCE [LARGE SCALE GENOMIC DNA]</scope>
    <source>
        <strain evidence="2 3">JCM 17109</strain>
    </source>
</reference>